<accession>G4Y9T5</accession>
<keyword evidence="1" id="KW-0472">Membrane</keyword>
<dbReference type="GeneID" id="11272018"/>
<evidence type="ECO:0000256" key="2">
    <source>
        <dbReference type="SAM" id="SignalP"/>
    </source>
</evidence>
<dbReference type="RefSeq" id="YP_004927684.1">
    <property type="nucleotide sequence ID" value="NC_016122.1"/>
</dbReference>
<dbReference type="AlphaFoldDB" id="G4Y9T5"/>
<sequence>MFVFLFFFAFSAGFTISAHEDTGWASRKKDRALRAFPGRSRVMSVFVFFYKFSFQFIFISPFFLTKRVRGPVRRREYPQEALSDSPRSGFGALRTNIVCGNWKAISSL</sequence>
<evidence type="ECO:0000313" key="3">
    <source>
        <dbReference type="EMBL" id="AEH99731.1"/>
    </source>
</evidence>
<geneLocation type="mitochondrion" evidence="3"/>
<evidence type="ECO:0000256" key="1">
    <source>
        <dbReference type="SAM" id="Phobius"/>
    </source>
</evidence>
<evidence type="ECO:0008006" key="4">
    <source>
        <dbReference type="Google" id="ProtNLM"/>
    </source>
</evidence>
<feature type="transmembrane region" description="Helical" evidence="1">
    <location>
        <begin position="42"/>
        <end position="65"/>
    </location>
</feature>
<feature type="chain" id="PRO_5003471123" description="Secreted protein" evidence="2">
    <location>
        <begin position="18"/>
        <end position="108"/>
    </location>
</feature>
<keyword evidence="1" id="KW-1133">Transmembrane helix</keyword>
<dbReference type="EMBL" id="JF973315">
    <property type="protein sequence ID" value="AEH99731.1"/>
    <property type="molecule type" value="Genomic_DNA"/>
</dbReference>
<organism evidence="3">
    <name type="scientific">Treubia lacunosa</name>
    <dbReference type="NCBI Taxonomy" id="93845"/>
    <lineage>
        <taxon>Eukaryota</taxon>
        <taxon>Viridiplantae</taxon>
        <taxon>Streptophyta</taxon>
        <taxon>Embryophyta</taxon>
        <taxon>Marchantiophyta</taxon>
        <taxon>Haplomitriopsida</taxon>
        <taxon>Treubiidae</taxon>
        <taxon>Treubiales</taxon>
        <taxon>Treubiaceae</taxon>
        <taxon>Treubia</taxon>
    </lineage>
</organism>
<keyword evidence="1" id="KW-0812">Transmembrane</keyword>
<name>G4Y9T5_9MARC</name>
<reference evidence="3" key="1">
    <citation type="journal article" date="2011" name="PLoS ONE">
        <title>The Mitochondrial Genomes of the Early Land Plants Treubia lacunosa and Anomodon rugelii: Dynamic and Conservative Evolution.</title>
        <authorList>
            <person name="Liu Y."/>
            <person name="Xue J.Y."/>
            <person name="Wang B."/>
            <person name="Li L."/>
            <person name="Qiu Y.L."/>
        </authorList>
    </citation>
    <scope>NUCLEOTIDE SEQUENCE</scope>
</reference>
<proteinExistence type="predicted"/>
<protein>
    <recommendedName>
        <fullName evidence="4">Secreted protein</fullName>
    </recommendedName>
</protein>
<keyword evidence="2" id="KW-0732">Signal</keyword>
<keyword evidence="3" id="KW-0496">Mitochondrion</keyword>
<feature type="signal peptide" evidence="2">
    <location>
        <begin position="1"/>
        <end position="17"/>
    </location>
</feature>
<gene>
    <name evidence="3" type="primary">ORF108</name>
    <name evidence="3" type="ORF">TrlaMp36</name>
</gene>